<comment type="caution">
    <text evidence="2">The sequence shown here is derived from an EMBL/GenBank/DDBJ whole genome shotgun (WGS) entry which is preliminary data.</text>
</comment>
<proteinExistence type="predicted"/>
<keyword evidence="3" id="KW-1185">Reference proteome</keyword>
<reference evidence="2 3" key="1">
    <citation type="submission" date="2021-06" db="EMBL/GenBank/DDBJ databases">
        <authorList>
            <person name="Palmer J.M."/>
        </authorList>
    </citation>
    <scope>NUCLEOTIDE SEQUENCE [LARGE SCALE GENOMIC DNA]</scope>
    <source>
        <strain evidence="2 3">AS_MEX2019</strain>
        <tissue evidence="2">Muscle</tissue>
    </source>
</reference>
<organism evidence="2 3">
    <name type="scientific">Ameca splendens</name>
    <dbReference type="NCBI Taxonomy" id="208324"/>
    <lineage>
        <taxon>Eukaryota</taxon>
        <taxon>Metazoa</taxon>
        <taxon>Chordata</taxon>
        <taxon>Craniata</taxon>
        <taxon>Vertebrata</taxon>
        <taxon>Euteleostomi</taxon>
        <taxon>Actinopterygii</taxon>
        <taxon>Neopterygii</taxon>
        <taxon>Teleostei</taxon>
        <taxon>Neoteleostei</taxon>
        <taxon>Acanthomorphata</taxon>
        <taxon>Ovalentaria</taxon>
        <taxon>Atherinomorphae</taxon>
        <taxon>Cyprinodontiformes</taxon>
        <taxon>Goodeidae</taxon>
        <taxon>Ameca</taxon>
    </lineage>
</organism>
<evidence type="ECO:0000313" key="3">
    <source>
        <dbReference type="Proteomes" id="UP001469553"/>
    </source>
</evidence>
<dbReference type="EMBL" id="JAHRIP010083268">
    <property type="protein sequence ID" value="MEQ2313207.1"/>
    <property type="molecule type" value="Genomic_DNA"/>
</dbReference>
<name>A0ABV1A5E0_9TELE</name>
<evidence type="ECO:0000256" key="1">
    <source>
        <dbReference type="SAM" id="MobiDB-lite"/>
    </source>
</evidence>
<feature type="region of interest" description="Disordered" evidence="1">
    <location>
        <begin position="81"/>
        <end position="100"/>
    </location>
</feature>
<accession>A0ABV1A5E0</accession>
<gene>
    <name evidence="2" type="ORF">AMECASPLE_039286</name>
</gene>
<dbReference type="Proteomes" id="UP001469553">
    <property type="component" value="Unassembled WGS sequence"/>
</dbReference>
<sequence>MFPQTSLSPGQLLSMVHTSFPSLKGGQQEPHHCGYGNVYIGGPTEQPPLSAAKEVSWKLTLLFTKLSSNFVVARTTPQHGSYQFSQSERRTTGAASLWLR</sequence>
<evidence type="ECO:0000313" key="2">
    <source>
        <dbReference type="EMBL" id="MEQ2313207.1"/>
    </source>
</evidence>
<protein>
    <submittedName>
        <fullName evidence="2">Uncharacterized protein</fullName>
    </submittedName>
</protein>